<dbReference type="InterPro" id="IPR000626">
    <property type="entry name" value="Ubiquitin-like_dom"/>
</dbReference>
<dbReference type="PROSITE" id="PS50053">
    <property type="entry name" value="UBIQUITIN_2"/>
    <property type="match status" value="1"/>
</dbReference>
<dbReference type="SMART" id="SM00213">
    <property type="entry name" value="UBQ"/>
    <property type="match status" value="1"/>
</dbReference>
<keyword evidence="4" id="KW-1185">Reference proteome</keyword>
<dbReference type="Pfam" id="PF00240">
    <property type="entry name" value="ubiquitin"/>
    <property type="match status" value="1"/>
</dbReference>
<feature type="region of interest" description="Disordered" evidence="1">
    <location>
        <begin position="155"/>
        <end position="202"/>
    </location>
</feature>
<dbReference type="RefSeq" id="XP_043042131.1">
    <property type="nucleotide sequence ID" value="XM_043185782.1"/>
</dbReference>
<evidence type="ECO:0000256" key="1">
    <source>
        <dbReference type="SAM" id="MobiDB-lite"/>
    </source>
</evidence>
<dbReference type="AlphaFoldDB" id="A0A9P7VZG0"/>
<dbReference type="EMBL" id="MU250529">
    <property type="protein sequence ID" value="KAG7448631.1"/>
    <property type="molecule type" value="Genomic_DNA"/>
</dbReference>
<organism evidence="3 4">
    <name type="scientific">Guyanagaster necrorhizus</name>
    <dbReference type="NCBI Taxonomy" id="856835"/>
    <lineage>
        <taxon>Eukaryota</taxon>
        <taxon>Fungi</taxon>
        <taxon>Dikarya</taxon>
        <taxon>Basidiomycota</taxon>
        <taxon>Agaricomycotina</taxon>
        <taxon>Agaricomycetes</taxon>
        <taxon>Agaricomycetidae</taxon>
        <taxon>Agaricales</taxon>
        <taxon>Marasmiineae</taxon>
        <taxon>Physalacriaceae</taxon>
        <taxon>Guyanagaster</taxon>
    </lineage>
</organism>
<evidence type="ECO:0000259" key="2">
    <source>
        <dbReference type="PROSITE" id="PS50053"/>
    </source>
</evidence>
<sequence>MAEQAELAFVTTFLNTITSQPVAYPDDYHQPPENSLKKVPVLQVPLPALPQRKQEEAGSSSSAITLTFKSLKPASSTTLRVFPSDTVLSIKSQLSPANPAAVRLLLKGKALADNKLLLEYPVHDGDVVNLILKDTPPVIAAPTPMKPAPITIATPAAPSRHTRIPSVVLSPSPSPSAERPADISLSLDTNPPSPTRPSTSTYHHTLAKPEMWDRLYSFLRSEFTTDSDAQQAFEDFLRAGKTALTANEVARIRDHVGVVGMAGT</sequence>
<dbReference type="CDD" id="cd17039">
    <property type="entry name" value="Ubl_ubiquitin_like"/>
    <property type="match status" value="1"/>
</dbReference>
<accession>A0A9P7VZG0</accession>
<feature type="domain" description="Ubiquitin-like" evidence="2">
    <location>
        <begin position="64"/>
        <end position="137"/>
    </location>
</feature>
<dbReference type="GeneID" id="66108079"/>
<evidence type="ECO:0000313" key="4">
    <source>
        <dbReference type="Proteomes" id="UP000812287"/>
    </source>
</evidence>
<dbReference type="Gene3D" id="3.10.20.90">
    <property type="entry name" value="Phosphatidylinositol 3-kinase Catalytic Subunit, Chain A, domain 1"/>
    <property type="match status" value="1"/>
</dbReference>
<dbReference type="OrthoDB" id="428577at2759"/>
<dbReference type="Proteomes" id="UP000812287">
    <property type="component" value="Unassembled WGS sequence"/>
</dbReference>
<proteinExistence type="predicted"/>
<comment type="caution">
    <text evidence="3">The sequence shown here is derived from an EMBL/GenBank/DDBJ whole genome shotgun (WGS) entry which is preliminary data.</text>
</comment>
<name>A0A9P7VZG0_9AGAR</name>
<dbReference type="SUPFAM" id="SSF54236">
    <property type="entry name" value="Ubiquitin-like"/>
    <property type="match status" value="1"/>
</dbReference>
<reference evidence="3" key="1">
    <citation type="submission" date="2020-11" db="EMBL/GenBank/DDBJ databases">
        <title>Adaptations for nitrogen fixation in a non-lichenized fungal sporocarp promotes dispersal by wood-feeding termites.</title>
        <authorList>
            <consortium name="DOE Joint Genome Institute"/>
            <person name="Koch R.A."/>
            <person name="Yoon G."/>
            <person name="Arayal U."/>
            <person name="Lail K."/>
            <person name="Amirebrahimi M."/>
            <person name="Labutti K."/>
            <person name="Lipzen A."/>
            <person name="Riley R."/>
            <person name="Barry K."/>
            <person name="Henrissat B."/>
            <person name="Grigoriev I.V."/>
            <person name="Herr J.R."/>
            <person name="Aime M.C."/>
        </authorList>
    </citation>
    <scope>NUCLEOTIDE SEQUENCE</scope>
    <source>
        <strain evidence="3">MCA 3950</strain>
    </source>
</reference>
<gene>
    <name evidence="3" type="ORF">BT62DRAFT_929720</name>
</gene>
<dbReference type="InterPro" id="IPR029071">
    <property type="entry name" value="Ubiquitin-like_domsf"/>
</dbReference>
<evidence type="ECO:0000313" key="3">
    <source>
        <dbReference type="EMBL" id="KAG7448631.1"/>
    </source>
</evidence>
<protein>
    <recommendedName>
        <fullName evidence="2">Ubiquitin-like domain-containing protein</fullName>
    </recommendedName>
</protein>